<feature type="domain" description="RNase H type-2" evidence="17">
    <location>
        <begin position="1"/>
        <end position="188"/>
    </location>
</feature>
<gene>
    <name evidence="14" type="primary">rnhB</name>
    <name evidence="18" type="ordered locus">Taci_1353</name>
</gene>
<accession>D1B6E3</accession>
<dbReference type="EMBL" id="CP001818">
    <property type="protein sequence ID" value="ACZ19584.1"/>
    <property type="molecule type" value="Genomic_DNA"/>
</dbReference>
<dbReference type="eggNOG" id="COG0164">
    <property type="taxonomic scope" value="Bacteria"/>
</dbReference>
<reference evidence="18 19" key="1">
    <citation type="journal article" date="2009" name="Stand. Genomic Sci.">
        <title>Complete genome sequence of Thermanaerovibrio acidaminovorans type strain (Su883).</title>
        <authorList>
            <person name="Chovatia M."/>
            <person name="Sikorski J."/>
            <person name="Schroder M."/>
            <person name="Lapidus A."/>
            <person name="Nolan M."/>
            <person name="Tice H."/>
            <person name="Glavina Del Rio T."/>
            <person name="Copeland A."/>
            <person name="Cheng J.F."/>
            <person name="Lucas S."/>
            <person name="Chen F."/>
            <person name="Bruce D."/>
            <person name="Goodwin L."/>
            <person name="Pitluck S."/>
            <person name="Ivanova N."/>
            <person name="Mavromatis K."/>
            <person name="Ovchinnikova G."/>
            <person name="Pati A."/>
            <person name="Chen A."/>
            <person name="Palaniappan K."/>
            <person name="Land M."/>
            <person name="Hauser L."/>
            <person name="Chang Y.J."/>
            <person name="Jeffries C.D."/>
            <person name="Chain P."/>
            <person name="Saunders E."/>
            <person name="Detter J.C."/>
            <person name="Brettin T."/>
            <person name="Rohde M."/>
            <person name="Goker M."/>
            <person name="Spring S."/>
            <person name="Bristow J."/>
            <person name="Markowitz V."/>
            <person name="Hugenholtz P."/>
            <person name="Kyrpides N.C."/>
            <person name="Klenk H.P."/>
            <person name="Eisen J.A."/>
        </authorList>
    </citation>
    <scope>NUCLEOTIDE SEQUENCE [LARGE SCALE GENOMIC DNA]</scope>
    <source>
        <strain evidence="19">ATCC 49978 / DSM 6589 / Su883</strain>
    </source>
</reference>
<keyword evidence="9 14" id="KW-0540">Nuclease</keyword>
<comment type="similarity">
    <text evidence="5 14 16">Belongs to the RNase HII family.</text>
</comment>
<dbReference type="AlphaFoldDB" id="D1B6E3"/>
<evidence type="ECO:0000313" key="19">
    <source>
        <dbReference type="Proteomes" id="UP000002030"/>
    </source>
</evidence>
<feature type="binding site" evidence="14 15">
    <location>
        <position position="8"/>
    </location>
    <ligand>
        <name>a divalent metal cation</name>
        <dbReference type="ChEBI" id="CHEBI:60240"/>
    </ligand>
</feature>
<comment type="function">
    <text evidence="3 14 16">Endonuclease that specifically degrades the RNA of RNA-DNA hybrids.</text>
</comment>
<protein>
    <recommendedName>
        <fullName evidence="7 14">Ribonuclease HII</fullName>
        <shortName evidence="14">RNase HII</shortName>
        <ecNumber evidence="6 14">3.1.26.4</ecNumber>
    </recommendedName>
</protein>
<keyword evidence="11 14" id="KW-0255">Endonuclease</keyword>
<evidence type="ECO:0000256" key="2">
    <source>
        <dbReference type="ARBA" id="ARBA00001946"/>
    </source>
</evidence>
<dbReference type="STRING" id="525903.Taci_1353"/>
<dbReference type="OrthoDB" id="9803420at2"/>
<evidence type="ECO:0000256" key="14">
    <source>
        <dbReference type="HAMAP-Rule" id="MF_00052"/>
    </source>
</evidence>
<evidence type="ECO:0000256" key="10">
    <source>
        <dbReference type="ARBA" id="ARBA00022723"/>
    </source>
</evidence>
<dbReference type="CDD" id="cd07182">
    <property type="entry name" value="RNase_HII_bacteria_HII_like"/>
    <property type="match status" value="1"/>
</dbReference>
<dbReference type="InterPro" id="IPR024567">
    <property type="entry name" value="RNase_HII/HIII_dom"/>
</dbReference>
<evidence type="ECO:0000256" key="5">
    <source>
        <dbReference type="ARBA" id="ARBA00007383"/>
    </source>
</evidence>
<dbReference type="InterPro" id="IPR001352">
    <property type="entry name" value="RNase_HII/HIII"/>
</dbReference>
<evidence type="ECO:0000313" key="18">
    <source>
        <dbReference type="EMBL" id="ACZ19584.1"/>
    </source>
</evidence>
<dbReference type="RefSeq" id="WP_012870095.1">
    <property type="nucleotide sequence ID" value="NC_013522.1"/>
</dbReference>
<comment type="cofactor">
    <cofactor evidence="2">
        <name>Mg(2+)</name>
        <dbReference type="ChEBI" id="CHEBI:18420"/>
    </cofactor>
</comment>
<dbReference type="Pfam" id="PF01351">
    <property type="entry name" value="RNase_HII"/>
    <property type="match status" value="1"/>
</dbReference>
<dbReference type="PANTHER" id="PTHR10954">
    <property type="entry name" value="RIBONUCLEASE H2 SUBUNIT A"/>
    <property type="match status" value="1"/>
</dbReference>
<evidence type="ECO:0000256" key="16">
    <source>
        <dbReference type="RuleBase" id="RU003515"/>
    </source>
</evidence>
<keyword evidence="12 14" id="KW-0378">Hydrolase</keyword>
<evidence type="ECO:0000256" key="7">
    <source>
        <dbReference type="ARBA" id="ARBA00019179"/>
    </source>
</evidence>
<dbReference type="InterPro" id="IPR012337">
    <property type="entry name" value="RNaseH-like_sf"/>
</dbReference>
<dbReference type="GO" id="GO:0003723">
    <property type="term" value="F:RNA binding"/>
    <property type="evidence" value="ECO:0007669"/>
    <property type="project" value="UniProtKB-UniRule"/>
</dbReference>
<dbReference type="Proteomes" id="UP000002030">
    <property type="component" value="Chromosome"/>
</dbReference>
<dbReference type="GO" id="GO:0032299">
    <property type="term" value="C:ribonuclease H2 complex"/>
    <property type="evidence" value="ECO:0007669"/>
    <property type="project" value="TreeGrafter"/>
</dbReference>
<dbReference type="Gene3D" id="3.30.420.10">
    <property type="entry name" value="Ribonuclease H-like superfamily/Ribonuclease H"/>
    <property type="match status" value="1"/>
</dbReference>
<feature type="binding site" evidence="14 15">
    <location>
        <position position="103"/>
    </location>
    <ligand>
        <name>a divalent metal cation</name>
        <dbReference type="ChEBI" id="CHEBI:60240"/>
    </ligand>
</feature>
<evidence type="ECO:0000256" key="12">
    <source>
        <dbReference type="ARBA" id="ARBA00022801"/>
    </source>
</evidence>
<dbReference type="PROSITE" id="PS51975">
    <property type="entry name" value="RNASE_H_2"/>
    <property type="match status" value="1"/>
</dbReference>
<comment type="subcellular location">
    <subcellularLocation>
        <location evidence="4 14">Cytoplasm</location>
    </subcellularLocation>
</comment>
<evidence type="ECO:0000256" key="15">
    <source>
        <dbReference type="PROSITE-ProRule" id="PRU01319"/>
    </source>
</evidence>
<comment type="catalytic activity">
    <reaction evidence="1 14 15 16">
        <text>Endonucleolytic cleavage to 5'-phosphomonoester.</text>
        <dbReference type="EC" id="3.1.26.4"/>
    </reaction>
</comment>
<dbReference type="HAMAP" id="MF_00052_B">
    <property type="entry name" value="RNase_HII_B"/>
    <property type="match status" value="1"/>
</dbReference>
<sequence length="188" mass="20781">MTVAGVDEAGRGPLAGPVVAAAAVLTRDQARELMALGLKDSKALSPRRREALFEAIRSLNVQWRAQAASWGRIDRTHVLKASLWAMGMAVMALPVRPQLVLVDGSVPIEGLRIPQRCVVKGDSKVPSIMAASVIAKVLRDRVMLALDRLYPQYRFASHKGYPTEEHRRILSQLGPSPVHRRSFSFRRI</sequence>
<comment type="cofactor">
    <cofactor evidence="14 15">
        <name>Mn(2+)</name>
        <dbReference type="ChEBI" id="CHEBI:29035"/>
    </cofactor>
    <cofactor evidence="14 15">
        <name>Mg(2+)</name>
        <dbReference type="ChEBI" id="CHEBI:18420"/>
    </cofactor>
    <text evidence="14 15">Manganese or magnesium. Binds 1 divalent metal ion per monomer in the absence of substrate. May bind a second metal ion after substrate binding.</text>
</comment>
<dbReference type="InterPro" id="IPR036397">
    <property type="entry name" value="RNaseH_sf"/>
</dbReference>
<dbReference type="EnsemblBacteria" id="ACZ19584">
    <property type="protein sequence ID" value="ACZ19584"/>
    <property type="gene ID" value="Taci_1353"/>
</dbReference>
<evidence type="ECO:0000256" key="8">
    <source>
        <dbReference type="ARBA" id="ARBA00022490"/>
    </source>
</evidence>
<dbReference type="PATRIC" id="fig|525903.6.peg.1354"/>
<dbReference type="GO" id="GO:0005737">
    <property type="term" value="C:cytoplasm"/>
    <property type="evidence" value="ECO:0007669"/>
    <property type="project" value="UniProtKB-SubCell"/>
</dbReference>
<feature type="binding site" evidence="14 15">
    <location>
        <position position="7"/>
    </location>
    <ligand>
        <name>a divalent metal cation</name>
        <dbReference type="ChEBI" id="CHEBI:60240"/>
    </ligand>
</feature>
<evidence type="ECO:0000256" key="13">
    <source>
        <dbReference type="ARBA" id="ARBA00023211"/>
    </source>
</evidence>
<evidence type="ECO:0000256" key="11">
    <source>
        <dbReference type="ARBA" id="ARBA00022759"/>
    </source>
</evidence>
<dbReference type="GO" id="GO:0004523">
    <property type="term" value="F:RNA-DNA hybrid ribonuclease activity"/>
    <property type="evidence" value="ECO:0007669"/>
    <property type="project" value="UniProtKB-UniRule"/>
</dbReference>
<dbReference type="GO" id="GO:0043137">
    <property type="term" value="P:DNA replication, removal of RNA primer"/>
    <property type="evidence" value="ECO:0007669"/>
    <property type="project" value="TreeGrafter"/>
</dbReference>
<dbReference type="KEGG" id="tai:Taci_1353"/>
<keyword evidence="19" id="KW-1185">Reference proteome</keyword>
<dbReference type="NCBIfam" id="NF000595">
    <property type="entry name" value="PRK00015.1-3"/>
    <property type="match status" value="1"/>
</dbReference>
<dbReference type="EC" id="3.1.26.4" evidence="6 14"/>
<keyword evidence="13 14" id="KW-0464">Manganese</keyword>
<evidence type="ECO:0000256" key="1">
    <source>
        <dbReference type="ARBA" id="ARBA00000077"/>
    </source>
</evidence>
<evidence type="ECO:0000256" key="6">
    <source>
        <dbReference type="ARBA" id="ARBA00012180"/>
    </source>
</evidence>
<dbReference type="HOGENOM" id="CLU_036532_3_2_0"/>
<evidence type="ECO:0000256" key="4">
    <source>
        <dbReference type="ARBA" id="ARBA00004496"/>
    </source>
</evidence>
<keyword evidence="8 14" id="KW-0963">Cytoplasm</keyword>
<evidence type="ECO:0000256" key="9">
    <source>
        <dbReference type="ARBA" id="ARBA00022722"/>
    </source>
</evidence>
<dbReference type="SUPFAM" id="SSF53098">
    <property type="entry name" value="Ribonuclease H-like"/>
    <property type="match status" value="1"/>
</dbReference>
<dbReference type="InterPro" id="IPR022898">
    <property type="entry name" value="RNase_HII"/>
</dbReference>
<evidence type="ECO:0000256" key="3">
    <source>
        <dbReference type="ARBA" id="ARBA00004065"/>
    </source>
</evidence>
<keyword evidence="10 14" id="KW-0479">Metal-binding</keyword>
<evidence type="ECO:0000259" key="17">
    <source>
        <dbReference type="PROSITE" id="PS51975"/>
    </source>
</evidence>
<name>D1B6E3_THEAS</name>
<organism evidence="18 19">
    <name type="scientific">Thermanaerovibrio acidaminovorans (strain ATCC 49978 / DSM 6589 / Su883)</name>
    <name type="common">Selenomonas acidaminovorans</name>
    <dbReference type="NCBI Taxonomy" id="525903"/>
    <lineage>
        <taxon>Bacteria</taxon>
        <taxon>Thermotogati</taxon>
        <taxon>Synergistota</taxon>
        <taxon>Synergistia</taxon>
        <taxon>Synergistales</taxon>
        <taxon>Synergistaceae</taxon>
        <taxon>Thermanaerovibrio</taxon>
    </lineage>
</organism>
<proteinExistence type="inferred from homology"/>
<dbReference type="PANTHER" id="PTHR10954:SF18">
    <property type="entry name" value="RIBONUCLEASE HII"/>
    <property type="match status" value="1"/>
</dbReference>
<dbReference type="GO" id="GO:0006298">
    <property type="term" value="P:mismatch repair"/>
    <property type="evidence" value="ECO:0007669"/>
    <property type="project" value="TreeGrafter"/>
</dbReference>
<dbReference type="GO" id="GO:0030145">
    <property type="term" value="F:manganese ion binding"/>
    <property type="evidence" value="ECO:0007669"/>
    <property type="project" value="UniProtKB-UniRule"/>
</dbReference>